<sequence length="61" mass="6841">MASALLMLSRLVCMLVVVAVNARLDYDWSPLSFETHYSRDSRDGGWGSGLFKMVLSGWNDD</sequence>
<evidence type="ECO:0000313" key="2">
    <source>
        <dbReference type="Proteomes" id="UP000203537"/>
    </source>
</evidence>
<dbReference type="KEGG" id="vg:3238870"/>
<reference evidence="1 2" key="1">
    <citation type="journal article" date="2004" name="Science">
        <title>Genome sequence of a polydnavirus: insights into symbiotic virus evolution.</title>
        <authorList>
            <person name="Espagne E."/>
            <person name="Dupuy C."/>
            <person name="Huguet E."/>
            <person name="Cattolico L."/>
            <person name="Provost B."/>
            <person name="Martins N."/>
            <person name="Poirie M."/>
            <person name="Periquet G."/>
            <person name="Drezen J.M."/>
        </authorList>
    </citation>
    <scope>NUCLEOTIDE SEQUENCE [LARGE SCALE GENOMIC DNA]</scope>
</reference>
<dbReference type="EMBL" id="AJ632318">
    <property type="protein sequence ID" value="CAG17454.1"/>
    <property type="molecule type" value="Genomic_DNA"/>
</dbReference>
<evidence type="ECO:0000313" key="1">
    <source>
        <dbReference type="EMBL" id="CAG17454.1"/>
    </source>
</evidence>
<accession>Q5ZP03</accession>
<gene>
    <name evidence="1" type="ORF">CcBV_15.5</name>
</gene>
<dbReference type="GeneID" id="3238870"/>
<name>Q5ZP03_9VIRU</name>
<protein>
    <submittedName>
        <fullName evidence="1">Uncharacterized protein</fullName>
    </submittedName>
</protein>
<dbReference type="Proteomes" id="UP000203537">
    <property type="component" value="Genome"/>
</dbReference>
<proteinExistence type="predicted"/>
<organism evidence="1 2">
    <name type="scientific">Bracoviriform congregatae</name>
    <dbReference type="NCBI Taxonomy" id="39640"/>
    <lineage>
        <taxon>Viruses</taxon>
        <taxon>Viruses incertae sedis</taxon>
        <taxon>Polydnaviriformidae</taxon>
        <taxon>Bracoviriform</taxon>
    </lineage>
</organism>
<dbReference type="RefSeq" id="YP_184832.1">
    <property type="nucleotide sequence ID" value="NC_006647.1"/>
</dbReference>